<dbReference type="InterPro" id="IPR006674">
    <property type="entry name" value="HD_domain"/>
</dbReference>
<dbReference type="NCBIfam" id="TIGR01596">
    <property type="entry name" value="cas3_HD"/>
    <property type="match status" value="1"/>
</dbReference>
<dbReference type="Pfam" id="PF22590">
    <property type="entry name" value="Cas3-like_C_2"/>
    <property type="match status" value="1"/>
</dbReference>
<feature type="domain" description="HD Cas3-type" evidence="11">
    <location>
        <begin position="9"/>
        <end position="199"/>
    </location>
</feature>
<evidence type="ECO:0000256" key="7">
    <source>
        <dbReference type="ARBA" id="ARBA00022806"/>
    </source>
</evidence>
<dbReference type="InterPro" id="IPR014001">
    <property type="entry name" value="Helicase_ATP-bd"/>
</dbReference>
<comment type="caution">
    <text evidence="12">The sequence shown here is derived from an EMBL/GenBank/DDBJ whole genome shotgun (WGS) entry which is preliminary data.</text>
</comment>
<evidence type="ECO:0000256" key="4">
    <source>
        <dbReference type="ARBA" id="ARBA00022723"/>
    </source>
</evidence>
<dbReference type="SUPFAM" id="SSF52540">
    <property type="entry name" value="P-loop containing nucleoside triphosphate hydrolases"/>
    <property type="match status" value="1"/>
</dbReference>
<dbReference type="InterPro" id="IPR054712">
    <property type="entry name" value="Cas3-like_dom"/>
</dbReference>
<dbReference type="GO" id="GO:0004386">
    <property type="term" value="F:helicase activity"/>
    <property type="evidence" value="ECO:0007669"/>
    <property type="project" value="UniProtKB-KW"/>
</dbReference>
<keyword evidence="9" id="KW-0051">Antiviral defense</keyword>
<sequence>MFLAHIREIDHAKQTVQEHLEEVSLLARAYGEPSGIGAHAELAGFLHDLGKFTEAFTIYLTNAVFHHDVATKKIDHSTAGAKYLYEQFYDGDGMQKLVVETVGMAILSHHSGLQNFAQLDFEMSDYVRRVKKDLPYYDEVIANFEAIKGNKERVQRLIDEATKECRIFFEKISAKEHMSVYFSYLQKLVFSCLIDADRTNTRCFEENQPPVISDYTQVFSDGYRQLMKQVEGWKENKEPINQLRTKMSENCDLLAGNPSAIYTLSIPTGGGKTFASLRYALKHAKEYKKSRIIYVVPYTTILEQNAQAVREIIRQQEAILEHHANVIDDEKLDTEEDFYGIPHHKKMQLGRDNWDYPIIFTTMVQFLDAFFQKGTRKSRRLHNLTNSVVIFDEVQAVPYKHFSLFNTALNFLHYIGNSSLVLCTATQPTVGAMKYAIELQEYAEMVPQLTNVVKAFERVTVHNHVTAEGYDAGELAMFMQNIMEQRYSVLVILNTKTAVRKLYEELAKTVECKVYHLSTSMCPAHRSEILKEINQQLGKEPIICVSSQLIEAGVDISFEVVVRSLAGLDSIAQAAGRCNRHKEREKGDVYIVRAKDENLRNLPEIAVGGEVTANYILRDERYAADILSPSAIYHYFRHYDNHVKMKIKLTPDKLKYELINLLEVGIQSSMRENASYALFKTLEQYFQAIESNTKVAIVPFGKGKEIITELNEKLTDITTFNHLLKTAQQFSVNLYEYQFRLLSQQGLLKPLYHESLYYLDDKAYSTAFGVSIEGEEKMEDYSAY</sequence>
<keyword evidence="3" id="KW-0540">Nuclease</keyword>
<dbReference type="InterPro" id="IPR038257">
    <property type="entry name" value="CRISPR-assoc_Cas3_HD_sf"/>
</dbReference>
<keyword evidence="4" id="KW-0479">Metal-binding</keyword>
<evidence type="ECO:0000256" key="2">
    <source>
        <dbReference type="ARBA" id="ARBA00009046"/>
    </source>
</evidence>
<dbReference type="CDD" id="cd17930">
    <property type="entry name" value="DEXHc_cas3"/>
    <property type="match status" value="1"/>
</dbReference>
<evidence type="ECO:0000256" key="5">
    <source>
        <dbReference type="ARBA" id="ARBA00022741"/>
    </source>
</evidence>
<dbReference type="SUPFAM" id="SSF109604">
    <property type="entry name" value="HD-domain/PDEase-like"/>
    <property type="match status" value="1"/>
</dbReference>
<dbReference type="Pfam" id="PF00270">
    <property type="entry name" value="DEAD"/>
    <property type="match status" value="1"/>
</dbReference>
<feature type="domain" description="Helicase ATP-binding" evidence="10">
    <location>
        <begin position="253"/>
        <end position="445"/>
    </location>
</feature>
<keyword evidence="13" id="KW-1185">Reference proteome</keyword>
<evidence type="ECO:0000256" key="9">
    <source>
        <dbReference type="ARBA" id="ARBA00023118"/>
    </source>
</evidence>
<dbReference type="PROSITE" id="PS51643">
    <property type="entry name" value="HD_CAS3"/>
    <property type="match status" value="1"/>
</dbReference>
<dbReference type="RefSeq" id="WP_326121689.1">
    <property type="nucleotide sequence ID" value="NZ_JARSFG010000003.1"/>
</dbReference>
<dbReference type="NCBIfam" id="TIGR01587">
    <property type="entry name" value="cas3_core"/>
    <property type="match status" value="1"/>
</dbReference>
<dbReference type="AlphaFoldDB" id="A0AAW9NNN8"/>
<dbReference type="Gene3D" id="1.10.3210.30">
    <property type="match status" value="1"/>
</dbReference>
<protein>
    <submittedName>
        <fullName evidence="12">CRISPR-associated helicase Cas3</fullName>
    </submittedName>
</protein>
<dbReference type="SMART" id="SM00487">
    <property type="entry name" value="DEXDc"/>
    <property type="match status" value="1"/>
</dbReference>
<comment type="similarity">
    <text evidence="2">In the central section; belongs to the CRISPR-associated helicase Cas3 family.</text>
</comment>
<evidence type="ECO:0000313" key="13">
    <source>
        <dbReference type="Proteomes" id="UP001344888"/>
    </source>
</evidence>
<dbReference type="PROSITE" id="PS51192">
    <property type="entry name" value="HELICASE_ATP_BIND_1"/>
    <property type="match status" value="1"/>
</dbReference>
<comment type="similarity">
    <text evidence="1">In the N-terminal section; belongs to the CRISPR-associated nuclease Cas3-HD family.</text>
</comment>
<dbReference type="GO" id="GO:0005524">
    <property type="term" value="F:ATP binding"/>
    <property type="evidence" value="ECO:0007669"/>
    <property type="project" value="UniProtKB-KW"/>
</dbReference>
<dbReference type="InterPro" id="IPR011545">
    <property type="entry name" value="DEAD/DEAH_box_helicase_dom"/>
</dbReference>
<evidence type="ECO:0000313" key="12">
    <source>
        <dbReference type="EMBL" id="MEC1177373.1"/>
    </source>
</evidence>
<proteinExistence type="inferred from homology"/>
<dbReference type="InterPro" id="IPR006483">
    <property type="entry name" value="CRISPR-assoc_Cas3_HD"/>
</dbReference>
<evidence type="ECO:0000259" key="10">
    <source>
        <dbReference type="PROSITE" id="PS51192"/>
    </source>
</evidence>
<dbReference type="EMBL" id="JARSFG010000003">
    <property type="protein sequence ID" value="MEC1177373.1"/>
    <property type="molecule type" value="Genomic_DNA"/>
</dbReference>
<dbReference type="GO" id="GO:0004518">
    <property type="term" value="F:nuclease activity"/>
    <property type="evidence" value="ECO:0007669"/>
    <property type="project" value="UniProtKB-KW"/>
</dbReference>
<dbReference type="SMART" id="SM00490">
    <property type="entry name" value="HELICc"/>
    <property type="match status" value="1"/>
</dbReference>
<dbReference type="Pfam" id="PF01966">
    <property type="entry name" value="HD"/>
    <property type="match status" value="1"/>
</dbReference>
<dbReference type="GO" id="GO:0046872">
    <property type="term" value="F:metal ion binding"/>
    <property type="evidence" value="ECO:0007669"/>
    <property type="project" value="UniProtKB-KW"/>
</dbReference>
<organism evidence="12 13">
    <name type="scientific">Metasolibacillus meyeri</name>
    <dbReference type="NCBI Taxonomy" id="1071052"/>
    <lineage>
        <taxon>Bacteria</taxon>
        <taxon>Bacillati</taxon>
        <taxon>Bacillota</taxon>
        <taxon>Bacilli</taxon>
        <taxon>Bacillales</taxon>
        <taxon>Caryophanaceae</taxon>
        <taxon>Metasolibacillus</taxon>
    </lineage>
</organism>
<keyword evidence="7" id="KW-0347">Helicase</keyword>
<dbReference type="InterPro" id="IPR006474">
    <property type="entry name" value="Helicase_Cas3_CRISPR-ass_core"/>
</dbReference>
<dbReference type="GO" id="GO:0016787">
    <property type="term" value="F:hydrolase activity"/>
    <property type="evidence" value="ECO:0007669"/>
    <property type="project" value="UniProtKB-KW"/>
</dbReference>
<dbReference type="Proteomes" id="UP001344888">
    <property type="component" value="Unassembled WGS sequence"/>
</dbReference>
<evidence type="ECO:0000256" key="1">
    <source>
        <dbReference type="ARBA" id="ARBA00006847"/>
    </source>
</evidence>
<gene>
    <name evidence="12" type="primary">cas3</name>
    <name evidence="12" type="ORF">P9B03_02655</name>
</gene>
<dbReference type="GO" id="GO:0051607">
    <property type="term" value="P:defense response to virus"/>
    <property type="evidence" value="ECO:0007669"/>
    <property type="project" value="UniProtKB-KW"/>
</dbReference>
<evidence type="ECO:0000259" key="11">
    <source>
        <dbReference type="PROSITE" id="PS51643"/>
    </source>
</evidence>
<keyword evidence="8" id="KW-0067">ATP-binding</keyword>
<dbReference type="CDD" id="cd09641">
    <property type="entry name" value="Cas3''_I"/>
    <property type="match status" value="1"/>
</dbReference>
<keyword evidence="6" id="KW-0378">Hydrolase</keyword>
<dbReference type="InterPro" id="IPR027417">
    <property type="entry name" value="P-loop_NTPase"/>
</dbReference>
<accession>A0AAW9NNN8</accession>
<keyword evidence="5" id="KW-0547">Nucleotide-binding</keyword>
<reference evidence="12 13" key="1">
    <citation type="submission" date="2023-03" db="EMBL/GenBank/DDBJ databases">
        <title>Bacillus Genome Sequencing.</title>
        <authorList>
            <person name="Dunlap C."/>
        </authorList>
    </citation>
    <scope>NUCLEOTIDE SEQUENCE [LARGE SCALE GENOMIC DNA]</scope>
    <source>
        <strain evidence="12 13">B-59205</strain>
    </source>
</reference>
<dbReference type="GO" id="GO:0003676">
    <property type="term" value="F:nucleic acid binding"/>
    <property type="evidence" value="ECO:0007669"/>
    <property type="project" value="InterPro"/>
</dbReference>
<evidence type="ECO:0000256" key="6">
    <source>
        <dbReference type="ARBA" id="ARBA00022801"/>
    </source>
</evidence>
<dbReference type="InterPro" id="IPR001650">
    <property type="entry name" value="Helicase_C-like"/>
</dbReference>
<evidence type="ECO:0000256" key="3">
    <source>
        <dbReference type="ARBA" id="ARBA00022722"/>
    </source>
</evidence>
<evidence type="ECO:0000256" key="8">
    <source>
        <dbReference type="ARBA" id="ARBA00022840"/>
    </source>
</evidence>
<dbReference type="Gene3D" id="3.40.50.300">
    <property type="entry name" value="P-loop containing nucleotide triphosphate hydrolases"/>
    <property type="match status" value="2"/>
</dbReference>
<name>A0AAW9NNN8_9BACL</name>